<dbReference type="Pfam" id="PF01509">
    <property type="entry name" value="TruB_N"/>
    <property type="match status" value="1"/>
</dbReference>
<comment type="similarity">
    <text evidence="2 5">Belongs to the pseudouridine synthase TruB family. Type 1 subfamily.</text>
</comment>
<feature type="domain" description="tRNA pseudouridylate synthase B C-terminal" evidence="7">
    <location>
        <begin position="191"/>
        <end position="230"/>
    </location>
</feature>
<dbReference type="GO" id="GO:0160148">
    <property type="term" value="F:tRNA pseudouridine(55) synthase activity"/>
    <property type="evidence" value="ECO:0007669"/>
    <property type="project" value="UniProtKB-EC"/>
</dbReference>
<dbReference type="GO" id="GO:0003723">
    <property type="term" value="F:RNA binding"/>
    <property type="evidence" value="ECO:0007669"/>
    <property type="project" value="InterPro"/>
</dbReference>
<sequence>MHTGAHAVIGAPAHSGVLYVDKPAGRSSHDMVGVVRRAARTRRVGHAGTLDPFATGLLVIAVGTATRLLPYIVGEPKVYDATIQFGADTNTDDGTGIVVREAPVPDAAVLADPVHAVRLAAEAILTGHITQIPPQYSAKHVDGVRAYDLARRGEVVDLAPVPVHVRGWEWRGASESTLDVRITCGGGTYIRALARDLGRALGSAAHCSVLRRVQSGPASVDHAVSFDALAPGSVIDGEVPLRSPLELLGDMATQILDEEGLVALRFGRTLEATVPGAQVALLHEGAIAALGVRTAGDRWQPRVVLIGANG</sequence>
<keyword evidence="4 5" id="KW-0413">Isomerase</keyword>
<evidence type="ECO:0000256" key="1">
    <source>
        <dbReference type="ARBA" id="ARBA00000385"/>
    </source>
</evidence>
<dbReference type="PANTHER" id="PTHR13767:SF2">
    <property type="entry name" value="PSEUDOURIDYLATE SYNTHASE TRUB1"/>
    <property type="match status" value="1"/>
</dbReference>
<dbReference type="InterPro" id="IPR032819">
    <property type="entry name" value="TruB_C"/>
</dbReference>
<dbReference type="NCBIfam" id="TIGR00431">
    <property type="entry name" value="TruB"/>
    <property type="match status" value="1"/>
</dbReference>
<evidence type="ECO:0000256" key="5">
    <source>
        <dbReference type="HAMAP-Rule" id="MF_01080"/>
    </source>
</evidence>
<dbReference type="EMBL" id="DPIY01000008">
    <property type="protein sequence ID" value="HCT57278.1"/>
    <property type="molecule type" value="Genomic_DNA"/>
</dbReference>
<comment type="function">
    <text evidence="5">Responsible for synthesis of pseudouridine from uracil-55 in the psi GC loop of transfer RNAs.</text>
</comment>
<dbReference type="SUPFAM" id="SSF55120">
    <property type="entry name" value="Pseudouridine synthase"/>
    <property type="match status" value="1"/>
</dbReference>
<comment type="caution">
    <text evidence="8">The sequence shown here is derived from an EMBL/GenBank/DDBJ whole genome shotgun (WGS) entry which is preliminary data.</text>
</comment>
<dbReference type="Gene3D" id="3.30.2350.10">
    <property type="entry name" value="Pseudouridine synthase"/>
    <property type="match status" value="1"/>
</dbReference>
<evidence type="ECO:0000259" key="7">
    <source>
        <dbReference type="Pfam" id="PF16198"/>
    </source>
</evidence>
<dbReference type="AlphaFoldDB" id="A0A3D4V9G5"/>
<accession>A0A3D4V9G5</accession>
<dbReference type="Proteomes" id="UP000264071">
    <property type="component" value="Unassembled WGS sequence"/>
</dbReference>
<gene>
    <name evidence="5 8" type="primary">truB</name>
    <name evidence="8" type="ORF">DGD08_08720</name>
</gene>
<feature type="active site" description="Nucleophile" evidence="5">
    <location>
        <position position="51"/>
    </location>
</feature>
<evidence type="ECO:0000256" key="4">
    <source>
        <dbReference type="ARBA" id="ARBA00023235"/>
    </source>
</evidence>
<dbReference type="InterPro" id="IPR020103">
    <property type="entry name" value="PsdUridine_synth_cat_dom_sf"/>
</dbReference>
<protein>
    <recommendedName>
        <fullName evidence="5">tRNA pseudouridine synthase B</fullName>
        <ecNumber evidence="5">5.4.99.25</ecNumber>
    </recommendedName>
    <alternativeName>
        <fullName evidence="5">tRNA pseudouridine(55) synthase</fullName>
        <shortName evidence="5">Psi55 synthase</shortName>
    </alternativeName>
    <alternativeName>
        <fullName evidence="5">tRNA pseudouridylate synthase</fullName>
    </alternativeName>
    <alternativeName>
        <fullName evidence="5">tRNA-uridine isomerase</fullName>
    </alternativeName>
</protein>
<name>A0A3D4V9G5_9BACT</name>
<dbReference type="HAMAP" id="MF_01080">
    <property type="entry name" value="TruB_bact"/>
    <property type="match status" value="1"/>
</dbReference>
<reference evidence="8 9" key="1">
    <citation type="journal article" date="2018" name="Nat. Biotechnol.">
        <title>A standardized bacterial taxonomy based on genome phylogeny substantially revises the tree of life.</title>
        <authorList>
            <person name="Parks D.H."/>
            <person name="Chuvochina M."/>
            <person name="Waite D.W."/>
            <person name="Rinke C."/>
            <person name="Skarshewski A."/>
            <person name="Chaumeil P.A."/>
            <person name="Hugenholtz P."/>
        </authorList>
    </citation>
    <scope>NUCLEOTIDE SEQUENCE [LARGE SCALE GENOMIC DNA]</scope>
    <source>
        <strain evidence="8">UBA8844</strain>
    </source>
</reference>
<dbReference type="Pfam" id="PF16198">
    <property type="entry name" value="TruB_C_2"/>
    <property type="match status" value="1"/>
</dbReference>
<evidence type="ECO:0000256" key="3">
    <source>
        <dbReference type="ARBA" id="ARBA00022694"/>
    </source>
</evidence>
<dbReference type="PANTHER" id="PTHR13767">
    <property type="entry name" value="TRNA-PSEUDOURIDINE SYNTHASE"/>
    <property type="match status" value="1"/>
</dbReference>
<organism evidence="8 9">
    <name type="scientific">Gemmatimonas aurantiaca</name>
    <dbReference type="NCBI Taxonomy" id="173480"/>
    <lineage>
        <taxon>Bacteria</taxon>
        <taxon>Pseudomonadati</taxon>
        <taxon>Gemmatimonadota</taxon>
        <taxon>Gemmatimonadia</taxon>
        <taxon>Gemmatimonadales</taxon>
        <taxon>Gemmatimonadaceae</taxon>
        <taxon>Gemmatimonas</taxon>
    </lineage>
</organism>
<dbReference type="InterPro" id="IPR014780">
    <property type="entry name" value="tRNA_psdUridine_synth_TruB"/>
</dbReference>
<feature type="domain" description="Pseudouridine synthase II N-terminal" evidence="6">
    <location>
        <begin position="36"/>
        <end position="190"/>
    </location>
</feature>
<dbReference type="OMA" id="VDKPSGF"/>
<dbReference type="EC" id="5.4.99.25" evidence="5"/>
<evidence type="ECO:0000313" key="9">
    <source>
        <dbReference type="Proteomes" id="UP000264071"/>
    </source>
</evidence>
<dbReference type="GO" id="GO:1990481">
    <property type="term" value="P:mRNA pseudouridine synthesis"/>
    <property type="evidence" value="ECO:0007669"/>
    <property type="project" value="TreeGrafter"/>
</dbReference>
<evidence type="ECO:0000313" key="8">
    <source>
        <dbReference type="EMBL" id="HCT57278.1"/>
    </source>
</evidence>
<proteinExistence type="inferred from homology"/>
<comment type="catalytic activity">
    <reaction evidence="1 5">
        <text>uridine(55) in tRNA = pseudouridine(55) in tRNA</text>
        <dbReference type="Rhea" id="RHEA:42532"/>
        <dbReference type="Rhea" id="RHEA-COMP:10101"/>
        <dbReference type="Rhea" id="RHEA-COMP:10102"/>
        <dbReference type="ChEBI" id="CHEBI:65314"/>
        <dbReference type="ChEBI" id="CHEBI:65315"/>
        <dbReference type="EC" id="5.4.99.25"/>
    </reaction>
</comment>
<keyword evidence="3 5" id="KW-0819">tRNA processing</keyword>
<dbReference type="InterPro" id="IPR002501">
    <property type="entry name" value="PsdUridine_synth_N"/>
</dbReference>
<dbReference type="GO" id="GO:0031119">
    <property type="term" value="P:tRNA pseudouridine synthesis"/>
    <property type="evidence" value="ECO:0007669"/>
    <property type="project" value="UniProtKB-UniRule"/>
</dbReference>
<evidence type="ECO:0000256" key="2">
    <source>
        <dbReference type="ARBA" id="ARBA00005642"/>
    </source>
</evidence>
<evidence type="ECO:0000259" key="6">
    <source>
        <dbReference type="Pfam" id="PF01509"/>
    </source>
</evidence>